<dbReference type="Proteomes" id="UP000596742">
    <property type="component" value="Unassembled WGS sequence"/>
</dbReference>
<protein>
    <recommendedName>
        <fullName evidence="1">Apple domain-containing protein</fullName>
    </recommendedName>
</protein>
<reference evidence="2" key="1">
    <citation type="submission" date="2018-11" db="EMBL/GenBank/DDBJ databases">
        <authorList>
            <person name="Alioto T."/>
            <person name="Alioto T."/>
        </authorList>
    </citation>
    <scope>NUCLEOTIDE SEQUENCE</scope>
</reference>
<organism evidence="2 3">
    <name type="scientific">Mytilus galloprovincialis</name>
    <name type="common">Mediterranean mussel</name>
    <dbReference type="NCBI Taxonomy" id="29158"/>
    <lineage>
        <taxon>Eukaryota</taxon>
        <taxon>Metazoa</taxon>
        <taxon>Spiralia</taxon>
        <taxon>Lophotrochozoa</taxon>
        <taxon>Mollusca</taxon>
        <taxon>Bivalvia</taxon>
        <taxon>Autobranchia</taxon>
        <taxon>Pteriomorphia</taxon>
        <taxon>Mytilida</taxon>
        <taxon>Mytiloidea</taxon>
        <taxon>Mytilidae</taxon>
        <taxon>Mytilinae</taxon>
        <taxon>Mytilus</taxon>
    </lineage>
</organism>
<evidence type="ECO:0000313" key="3">
    <source>
        <dbReference type="Proteomes" id="UP000596742"/>
    </source>
</evidence>
<feature type="domain" description="Apple" evidence="1">
    <location>
        <begin position="7"/>
        <end position="38"/>
    </location>
</feature>
<evidence type="ECO:0000259" key="1">
    <source>
        <dbReference type="Pfam" id="PF00024"/>
    </source>
</evidence>
<name>A0A8B6DEF6_MYTGA</name>
<keyword evidence="3" id="KW-1185">Reference proteome</keyword>
<proteinExistence type="predicted"/>
<accession>A0A8B6DEF6</accession>
<dbReference type="OrthoDB" id="6060532at2759"/>
<dbReference type="Pfam" id="PF00024">
    <property type="entry name" value="PAN_1"/>
    <property type="match status" value="1"/>
</dbReference>
<comment type="caution">
    <text evidence="2">The sequence shown here is derived from an EMBL/GenBank/DDBJ whole genome shotgun (WGS) entry which is preliminary data.</text>
</comment>
<sequence length="290" mass="32927">MPMWSLCAQFCSRVKMCKSINFIGSNKTCQINYAEPGEYYGELVESLGNSFAATSTFPKELAGTCQGHDCKLNEVCMPNGTTYYCFPWTQPFAKRNFTQIFVACPGNQQSILTTWKNPSTGMNYDIENIKNPCTNMNNQHIRSTMIDKWGVLPIDQVKVELFKNGELTVQIYFDGHGSTNSDWFSKDRLRSNSFNDLTQSSITNLFSMDGHPNYGRHLFISKRSGGCNADYGWLVVIDISDATSRYCNFDRLPGKAYPYILYGADHHVARFNYDYEVDLADKMIISISMV</sequence>
<gene>
    <name evidence="2" type="ORF">MGAL_10B016621</name>
</gene>
<evidence type="ECO:0000313" key="2">
    <source>
        <dbReference type="EMBL" id="VDI17410.1"/>
    </source>
</evidence>
<dbReference type="AlphaFoldDB" id="A0A8B6DEF6"/>
<dbReference type="InterPro" id="IPR003609">
    <property type="entry name" value="Pan_app"/>
</dbReference>
<dbReference type="EMBL" id="UYJE01003208">
    <property type="protein sequence ID" value="VDI17410.1"/>
    <property type="molecule type" value="Genomic_DNA"/>
</dbReference>